<dbReference type="GO" id="GO:0003676">
    <property type="term" value="F:nucleic acid binding"/>
    <property type="evidence" value="ECO:0007669"/>
    <property type="project" value="InterPro"/>
</dbReference>
<evidence type="ECO:0000313" key="2">
    <source>
        <dbReference type="EMBL" id="KAB8188626.1"/>
    </source>
</evidence>
<dbReference type="Proteomes" id="UP000312512">
    <property type="component" value="Unassembled WGS sequence"/>
</dbReference>
<dbReference type="Gene3D" id="3.30.420.10">
    <property type="entry name" value="Ribonuclease H-like superfamily/Ribonuclease H"/>
    <property type="match status" value="1"/>
</dbReference>
<organism evidence="2 3">
    <name type="scientific">Nonomuraea phyllanthi</name>
    <dbReference type="NCBI Taxonomy" id="2219224"/>
    <lineage>
        <taxon>Bacteria</taxon>
        <taxon>Bacillati</taxon>
        <taxon>Actinomycetota</taxon>
        <taxon>Actinomycetes</taxon>
        <taxon>Streptosporangiales</taxon>
        <taxon>Streptosporangiaceae</taxon>
        <taxon>Nonomuraea</taxon>
    </lineage>
</organism>
<dbReference type="RefSeq" id="WP_139636906.1">
    <property type="nucleotide sequence ID" value="NZ_VDLX02000024.1"/>
</dbReference>
<sequence>MEGHENRSCPYHRIRSIHRSSTLRRLLKRYKVPARRALERDEQAISAWKAGVLAGRKATAADLGVYICFEDEAGQGLRPPKARTWAPRGARPVITVRGRRTGRVNIAGVVAYPPGQRARLLYKLLVYHGRKGKPKSFAWSDYRDLIVATHLLLDAPLVWCWDNLNVHLVAELTAFAEEHAEWLRIYRLPAYAPELNPAEGIWSLLKRAMGNFVVADLTGLVRIIKRKLKKIQYRPHLIDGCLA</sequence>
<dbReference type="InterPro" id="IPR038717">
    <property type="entry name" value="Tc1-like_DDE_dom"/>
</dbReference>
<reference evidence="2 3" key="1">
    <citation type="submission" date="2019-10" db="EMBL/GenBank/DDBJ databases">
        <title>Nonomuraea sp. nov., isolated from Phyllanthus amarus.</title>
        <authorList>
            <person name="Klykleung N."/>
            <person name="Tanasupawat S."/>
        </authorList>
    </citation>
    <scope>NUCLEOTIDE SEQUENCE [LARGE SCALE GENOMIC DNA]</scope>
    <source>
        <strain evidence="2 3">PA1-10</strain>
    </source>
</reference>
<proteinExistence type="predicted"/>
<dbReference type="AlphaFoldDB" id="A0A5C4VE24"/>
<dbReference type="NCBIfam" id="NF033545">
    <property type="entry name" value="transpos_IS630"/>
    <property type="match status" value="1"/>
</dbReference>
<dbReference type="OrthoDB" id="341531at2"/>
<dbReference type="Pfam" id="PF13358">
    <property type="entry name" value="DDE_3"/>
    <property type="match status" value="1"/>
</dbReference>
<name>A0A5C4VE24_9ACTN</name>
<evidence type="ECO:0000313" key="3">
    <source>
        <dbReference type="Proteomes" id="UP000312512"/>
    </source>
</evidence>
<accession>A0A5C4VE24</accession>
<dbReference type="EMBL" id="VDLX02000024">
    <property type="protein sequence ID" value="KAB8188626.1"/>
    <property type="molecule type" value="Genomic_DNA"/>
</dbReference>
<dbReference type="InterPro" id="IPR047655">
    <property type="entry name" value="Transpos_IS630-like"/>
</dbReference>
<evidence type="ECO:0000259" key="1">
    <source>
        <dbReference type="Pfam" id="PF13358"/>
    </source>
</evidence>
<keyword evidence="3" id="KW-1185">Reference proteome</keyword>
<comment type="caution">
    <text evidence="2">The sequence shown here is derived from an EMBL/GenBank/DDBJ whole genome shotgun (WGS) entry which is preliminary data.</text>
</comment>
<feature type="domain" description="Tc1-like transposase DDE" evidence="1">
    <location>
        <begin position="160"/>
        <end position="211"/>
    </location>
</feature>
<gene>
    <name evidence="2" type="ORF">FH608_043510</name>
</gene>
<protein>
    <submittedName>
        <fullName evidence="2">IS630 family transposase</fullName>
    </submittedName>
</protein>
<dbReference type="InterPro" id="IPR036397">
    <property type="entry name" value="RNaseH_sf"/>
</dbReference>